<comment type="caution">
    <text evidence="2">The sequence shown here is derived from an EMBL/GenBank/DDBJ whole genome shotgun (WGS) entry which is preliminary data.</text>
</comment>
<dbReference type="EMBL" id="JBHSLV010000019">
    <property type="protein sequence ID" value="MFC5393073.1"/>
    <property type="molecule type" value="Genomic_DNA"/>
</dbReference>
<accession>A0ABW0H9Q8</accession>
<protein>
    <submittedName>
        <fullName evidence="2">Uncharacterized protein</fullName>
    </submittedName>
</protein>
<gene>
    <name evidence="2" type="ORF">ACFPPC_10560</name>
</gene>
<dbReference type="RefSeq" id="WP_377007995.1">
    <property type="nucleotide sequence ID" value="NZ_JBHSLV010000019.1"/>
</dbReference>
<evidence type="ECO:0000256" key="1">
    <source>
        <dbReference type="SAM" id="MobiDB-lite"/>
    </source>
</evidence>
<dbReference type="Proteomes" id="UP001596104">
    <property type="component" value="Unassembled WGS sequence"/>
</dbReference>
<feature type="region of interest" description="Disordered" evidence="1">
    <location>
        <begin position="1"/>
        <end position="31"/>
    </location>
</feature>
<keyword evidence="3" id="KW-1185">Reference proteome</keyword>
<evidence type="ECO:0000313" key="3">
    <source>
        <dbReference type="Proteomes" id="UP001596104"/>
    </source>
</evidence>
<reference evidence="3" key="1">
    <citation type="journal article" date="2019" name="Int. J. Syst. Evol. Microbiol.">
        <title>The Global Catalogue of Microorganisms (GCM) 10K type strain sequencing project: providing services to taxonomists for standard genome sequencing and annotation.</title>
        <authorList>
            <consortium name="The Broad Institute Genomics Platform"/>
            <consortium name="The Broad Institute Genome Sequencing Center for Infectious Disease"/>
            <person name="Wu L."/>
            <person name="Ma J."/>
        </authorList>
    </citation>
    <scope>NUCLEOTIDE SEQUENCE [LARGE SCALE GENOMIC DNA]</scope>
    <source>
        <strain evidence="3">CGMCC 1.16326</strain>
    </source>
</reference>
<organism evidence="2 3">
    <name type="scientific">Bosea vestrisii</name>
    <dbReference type="NCBI Taxonomy" id="151416"/>
    <lineage>
        <taxon>Bacteria</taxon>
        <taxon>Pseudomonadati</taxon>
        <taxon>Pseudomonadota</taxon>
        <taxon>Alphaproteobacteria</taxon>
        <taxon>Hyphomicrobiales</taxon>
        <taxon>Boseaceae</taxon>
        <taxon>Bosea</taxon>
    </lineage>
</organism>
<proteinExistence type="predicted"/>
<name>A0ABW0H9Q8_9HYPH</name>
<sequence>MAAIPAETTQAGSPQDAYGAEQVADTPEEIDPSRQRNLLAVEILTAVNVAAHSLAEIATIKGAERLDILEARAITSAKNTAIEGVSIEEDARLLETAVSTVRLIFEVARAKADKGVDS</sequence>
<evidence type="ECO:0000313" key="2">
    <source>
        <dbReference type="EMBL" id="MFC5393073.1"/>
    </source>
</evidence>